<name>A0ABT8EEM3_9BURK</name>
<keyword evidence="5" id="KW-0274">FAD</keyword>
<proteinExistence type="inferred from homology"/>
<evidence type="ECO:0000256" key="2">
    <source>
        <dbReference type="ARBA" id="ARBA00022630"/>
    </source>
</evidence>
<dbReference type="InterPro" id="IPR001041">
    <property type="entry name" value="2Fe-2S_ferredoxin-type"/>
</dbReference>
<evidence type="ECO:0000256" key="3">
    <source>
        <dbReference type="ARBA" id="ARBA00022714"/>
    </source>
</evidence>
<protein>
    <submittedName>
        <fullName evidence="13">2Fe-2S iron-sulfur cluster-binding protein</fullName>
    </submittedName>
</protein>
<dbReference type="RefSeq" id="WP_266124639.1">
    <property type="nucleotide sequence ID" value="NZ_JAJHNU010000001.1"/>
</dbReference>
<dbReference type="Gene3D" id="3.10.20.30">
    <property type="match status" value="1"/>
</dbReference>
<keyword evidence="7" id="KW-0408">Iron</keyword>
<dbReference type="InterPro" id="IPR012675">
    <property type="entry name" value="Beta-grasp_dom_sf"/>
</dbReference>
<dbReference type="PANTHER" id="PTHR47354:SF6">
    <property type="entry name" value="NADH OXIDOREDUCTASE HCR"/>
    <property type="match status" value="1"/>
</dbReference>
<dbReference type="PROSITE" id="PS51085">
    <property type="entry name" value="2FE2S_FER_2"/>
    <property type="match status" value="1"/>
</dbReference>
<dbReference type="InterPro" id="IPR008333">
    <property type="entry name" value="Cbr1-like_FAD-bd_dom"/>
</dbReference>
<dbReference type="CDD" id="cd00207">
    <property type="entry name" value="fer2"/>
    <property type="match status" value="1"/>
</dbReference>
<evidence type="ECO:0000256" key="8">
    <source>
        <dbReference type="ARBA" id="ARBA00023014"/>
    </source>
</evidence>
<dbReference type="SUPFAM" id="SSF63380">
    <property type="entry name" value="Riboflavin synthase domain-like"/>
    <property type="match status" value="1"/>
</dbReference>
<dbReference type="Pfam" id="PF00970">
    <property type="entry name" value="FAD_binding_6"/>
    <property type="match status" value="1"/>
</dbReference>
<evidence type="ECO:0000256" key="10">
    <source>
        <dbReference type="ARBA" id="ARBA00061434"/>
    </source>
</evidence>
<dbReference type="InterPro" id="IPR001433">
    <property type="entry name" value="OxRdtase_FAD/NAD-bd"/>
</dbReference>
<dbReference type="Gene3D" id="2.40.30.10">
    <property type="entry name" value="Translation factors"/>
    <property type="match status" value="1"/>
</dbReference>
<dbReference type="InterPro" id="IPR017927">
    <property type="entry name" value="FAD-bd_FR_type"/>
</dbReference>
<keyword evidence="14" id="KW-1185">Reference proteome</keyword>
<dbReference type="Pfam" id="PF00111">
    <property type="entry name" value="Fer2"/>
    <property type="match status" value="1"/>
</dbReference>
<organism evidence="13 14">
    <name type="scientific">Alcaligenes endophyticus</name>
    <dbReference type="NCBI Taxonomy" id="1929088"/>
    <lineage>
        <taxon>Bacteria</taxon>
        <taxon>Pseudomonadati</taxon>
        <taxon>Pseudomonadota</taxon>
        <taxon>Betaproteobacteria</taxon>
        <taxon>Burkholderiales</taxon>
        <taxon>Alcaligenaceae</taxon>
        <taxon>Alcaligenes</taxon>
    </lineage>
</organism>
<reference evidence="13" key="1">
    <citation type="submission" date="2021-11" db="EMBL/GenBank/DDBJ databases">
        <title>Draft genome sequence of Alcaligenes endophyticus type strain CCUG 75668T.</title>
        <authorList>
            <person name="Salva-Serra F."/>
            <person name="Duran R.E."/>
            <person name="Seeger M."/>
            <person name="Moore E.R.B."/>
            <person name="Jaen-Luchoro D."/>
        </authorList>
    </citation>
    <scope>NUCLEOTIDE SEQUENCE</scope>
    <source>
        <strain evidence="13">CCUG 75668</strain>
    </source>
</reference>
<dbReference type="CDD" id="cd06184">
    <property type="entry name" value="flavohem_like_fad_nad_binding"/>
    <property type="match status" value="1"/>
</dbReference>
<evidence type="ECO:0000256" key="9">
    <source>
        <dbReference type="ARBA" id="ARBA00034078"/>
    </source>
</evidence>
<accession>A0ABT8EEM3</accession>
<dbReference type="InterPro" id="IPR017938">
    <property type="entry name" value="Riboflavin_synthase-like_b-brl"/>
</dbReference>
<dbReference type="InterPro" id="IPR039261">
    <property type="entry name" value="FNR_nucleotide-bd"/>
</dbReference>
<dbReference type="SUPFAM" id="SSF52343">
    <property type="entry name" value="Ferredoxin reductase-like, C-terminal NADP-linked domain"/>
    <property type="match status" value="1"/>
</dbReference>
<keyword evidence="3" id="KW-0001">2Fe-2S</keyword>
<dbReference type="InterPro" id="IPR036010">
    <property type="entry name" value="2Fe-2S_ferredoxin-like_sf"/>
</dbReference>
<keyword evidence="6" id="KW-0560">Oxidoreductase</keyword>
<evidence type="ECO:0000256" key="1">
    <source>
        <dbReference type="ARBA" id="ARBA00001974"/>
    </source>
</evidence>
<dbReference type="PROSITE" id="PS51384">
    <property type="entry name" value="FAD_FR"/>
    <property type="match status" value="1"/>
</dbReference>
<dbReference type="InterPro" id="IPR001709">
    <property type="entry name" value="Flavoprot_Pyr_Nucl_cyt_Rdtase"/>
</dbReference>
<dbReference type="PANTHER" id="PTHR47354">
    <property type="entry name" value="NADH OXIDOREDUCTASE HCR"/>
    <property type="match status" value="1"/>
</dbReference>
<evidence type="ECO:0000256" key="6">
    <source>
        <dbReference type="ARBA" id="ARBA00023002"/>
    </source>
</evidence>
<dbReference type="PRINTS" id="PR00371">
    <property type="entry name" value="FPNCR"/>
</dbReference>
<dbReference type="EMBL" id="JAJHNU010000001">
    <property type="protein sequence ID" value="MDN4119724.1"/>
    <property type="molecule type" value="Genomic_DNA"/>
</dbReference>
<keyword evidence="2" id="KW-0285">Flavoprotein</keyword>
<comment type="caution">
    <text evidence="13">The sequence shown here is derived from an EMBL/GenBank/DDBJ whole genome shotgun (WGS) entry which is preliminary data.</text>
</comment>
<evidence type="ECO:0000256" key="5">
    <source>
        <dbReference type="ARBA" id="ARBA00022827"/>
    </source>
</evidence>
<keyword evidence="4" id="KW-0479">Metal-binding</keyword>
<dbReference type="InterPro" id="IPR050415">
    <property type="entry name" value="MRET"/>
</dbReference>
<gene>
    <name evidence="13" type="ORF">LMS43_00325</name>
</gene>
<dbReference type="Pfam" id="PF00175">
    <property type="entry name" value="NAD_binding_1"/>
    <property type="match status" value="1"/>
</dbReference>
<keyword evidence="8" id="KW-0411">Iron-sulfur</keyword>
<evidence type="ECO:0000259" key="11">
    <source>
        <dbReference type="PROSITE" id="PS51085"/>
    </source>
</evidence>
<comment type="cofactor">
    <cofactor evidence="9">
        <name>[2Fe-2S] cluster</name>
        <dbReference type="ChEBI" id="CHEBI:190135"/>
    </cofactor>
</comment>
<evidence type="ECO:0000256" key="4">
    <source>
        <dbReference type="ARBA" id="ARBA00022723"/>
    </source>
</evidence>
<comment type="similarity">
    <text evidence="10">In the N-terminal section; belongs to the FAD-binding oxidoreductase type 6 family.</text>
</comment>
<dbReference type="Proteomes" id="UP001168613">
    <property type="component" value="Unassembled WGS sequence"/>
</dbReference>
<feature type="domain" description="2Fe-2S ferredoxin-type" evidence="11">
    <location>
        <begin position="300"/>
        <end position="384"/>
    </location>
</feature>
<dbReference type="SUPFAM" id="SSF54292">
    <property type="entry name" value="2Fe-2S ferredoxin-like"/>
    <property type="match status" value="1"/>
</dbReference>
<evidence type="ECO:0000313" key="13">
    <source>
        <dbReference type="EMBL" id="MDN4119724.1"/>
    </source>
</evidence>
<feature type="domain" description="FAD-binding FR-type" evidence="12">
    <location>
        <begin position="19"/>
        <end position="131"/>
    </location>
</feature>
<evidence type="ECO:0000259" key="12">
    <source>
        <dbReference type="PROSITE" id="PS51384"/>
    </source>
</evidence>
<evidence type="ECO:0000256" key="7">
    <source>
        <dbReference type="ARBA" id="ARBA00023004"/>
    </source>
</evidence>
<evidence type="ECO:0000313" key="14">
    <source>
        <dbReference type="Proteomes" id="UP001168613"/>
    </source>
</evidence>
<dbReference type="PRINTS" id="PR00406">
    <property type="entry name" value="CYTB5RDTASE"/>
</dbReference>
<sequence length="384" mass="42006">MTEHYADCAISASDPAASRRFRPYQVVGRQQESRFITSFILEPTDGQPVLPFQPGQYLVFRFTVNGQTVLRNYSVSADSAEQGQLRISVKHEQAPVGTDWPAGVGSSYLHEHIEVGDSLTAAGPMGDFVLDEQSERPVVLLSGGVGITPLLCMLQRLVTHSQRKVYFLHACENGDVHAFGHEVQALAERRSGVSAVFYYRSARQADSTLPWSYTDGVISREHLQTLLPIDDYDMYLCGPSGFMQANYSLLRSLGVAKERIHYEFFGPATVLETTLDATPLSTAPAAPAMEFTADAGLSGEKVRFLPDGRELPWQEGCESLLVLAEDAGLSPDFNCRAGLCNTCMCTLVSGTVEYFEEPLDDVPEGKVLLCCAKPKGPVVIALQQ</sequence>
<comment type="cofactor">
    <cofactor evidence="1">
        <name>FAD</name>
        <dbReference type="ChEBI" id="CHEBI:57692"/>
    </cofactor>
</comment>
<dbReference type="Gene3D" id="3.40.50.80">
    <property type="entry name" value="Nucleotide-binding domain of ferredoxin-NADP reductase (FNR) module"/>
    <property type="match status" value="1"/>
</dbReference>